<evidence type="ECO:0000259" key="4">
    <source>
        <dbReference type="Pfam" id="PF08241"/>
    </source>
</evidence>
<dbReference type="GO" id="GO:0008757">
    <property type="term" value="F:S-adenosylmethionine-dependent methyltransferase activity"/>
    <property type="evidence" value="ECO:0007669"/>
    <property type="project" value="InterPro"/>
</dbReference>
<dbReference type="Proteomes" id="UP000005408">
    <property type="component" value="Unassembled WGS sequence"/>
</dbReference>
<reference evidence="5" key="1">
    <citation type="submission" date="2022-08" db="UniProtKB">
        <authorList>
            <consortium name="EnsemblMetazoa"/>
        </authorList>
    </citation>
    <scope>IDENTIFICATION</scope>
    <source>
        <strain evidence="5">05x7-T-G4-1.051#20</strain>
    </source>
</reference>
<evidence type="ECO:0000256" key="2">
    <source>
        <dbReference type="ARBA" id="ARBA00022603"/>
    </source>
</evidence>
<name>A0A8W8K123_MAGGI</name>
<comment type="similarity">
    <text evidence="1">Belongs to the methyltransferase superfamily.</text>
</comment>
<organism evidence="5 6">
    <name type="scientific">Magallana gigas</name>
    <name type="common">Pacific oyster</name>
    <name type="synonym">Crassostrea gigas</name>
    <dbReference type="NCBI Taxonomy" id="29159"/>
    <lineage>
        <taxon>Eukaryota</taxon>
        <taxon>Metazoa</taxon>
        <taxon>Spiralia</taxon>
        <taxon>Lophotrochozoa</taxon>
        <taxon>Mollusca</taxon>
        <taxon>Bivalvia</taxon>
        <taxon>Autobranchia</taxon>
        <taxon>Pteriomorphia</taxon>
        <taxon>Ostreida</taxon>
        <taxon>Ostreoidea</taxon>
        <taxon>Ostreidae</taxon>
        <taxon>Magallana</taxon>
    </lineage>
</organism>
<sequence length="260" mass="29949">MKLTSNKRITVSLRTRDIISITPVCHHIVAGDGAVCRFRLDSAVDVGCGTGLSTRPLCEHFRHVIGVDVSETQIKMAREAHAQTNLSFEVSEAERLTFIHDDSTDLVTVAQAIHWIDQEPFYKEVERILKPGGSLIVYGYGNCVLDNDKGNQVIQRFYRHDLHGYWDSRRRHIDNLCQEVRLLFPGWTRNSDFVIQYRWTAAEVVGYLSTWSAWQSYLKQNPESHLLRDIEQHLRDIYLDQRVGITWPVFLLLGRKAPTS</sequence>
<evidence type="ECO:0000313" key="5">
    <source>
        <dbReference type="EnsemblMetazoa" id="G21189.1:cds"/>
    </source>
</evidence>
<dbReference type="SUPFAM" id="SSF53335">
    <property type="entry name" value="S-adenosyl-L-methionine-dependent methyltransferases"/>
    <property type="match status" value="1"/>
</dbReference>
<keyword evidence="6" id="KW-1185">Reference proteome</keyword>
<protein>
    <recommendedName>
        <fullName evidence="4">Methyltransferase type 11 domain-containing protein</fullName>
    </recommendedName>
</protein>
<evidence type="ECO:0000256" key="3">
    <source>
        <dbReference type="ARBA" id="ARBA00022679"/>
    </source>
</evidence>
<keyword evidence="3" id="KW-0808">Transferase</keyword>
<dbReference type="CDD" id="cd02440">
    <property type="entry name" value="AdoMet_MTases"/>
    <property type="match status" value="1"/>
</dbReference>
<evidence type="ECO:0000256" key="1">
    <source>
        <dbReference type="ARBA" id="ARBA00008361"/>
    </source>
</evidence>
<dbReference type="InterPro" id="IPR013216">
    <property type="entry name" value="Methyltransf_11"/>
</dbReference>
<dbReference type="PANTHER" id="PTHR44942:SF4">
    <property type="entry name" value="METHYLTRANSFERASE TYPE 11 DOMAIN-CONTAINING PROTEIN"/>
    <property type="match status" value="1"/>
</dbReference>
<dbReference type="EnsemblMetazoa" id="G21189.1">
    <property type="protein sequence ID" value="G21189.1:cds"/>
    <property type="gene ID" value="G21189"/>
</dbReference>
<proteinExistence type="inferred from homology"/>
<dbReference type="GO" id="GO:0032259">
    <property type="term" value="P:methylation"/>
    <property type="evidence" value="ECO:0007669"/>
    <property type="project" value="UniProtKB-KW"/>
</dbReference>
<dbReference type="Gene3D" id="3.40.50.150">
    <property type="entry name" value="Vaccinia Virus protein VP39"/>
    <property type="match status" value="1"/>
</dbReference>
<evidence type="ECO:0000313" key="6">
    <source>
        <dbReference type="Proteomes" id="UP000005408"/>
    </source>
</evidence>
<dbReference type="InterPro" id="IPR029063">
    <property type="entry name" value="SAM-dependent_MTases_sf"/>
</dbReference>
<keyword evidence="2" id="KW-0489">Methyltransferase</keyword>
<dbReference type="AlphaFoldDB" id="A0A8W8K123"/>
<dbReference type="InterPro" id="IPR051052">
    <property type="entry name" value="Diverse_substrate_MTase"/>
</dbReference>
<feature type="domain" description="Methyltransferase type 11" evidence="4">
    <location>
        <begin position="44"/>
        <end position="137"/>
    </location>
</feature>
<accession>A0A8W8K123</accession>
<dbReference type="Pfam" id="PF08241">
    <property type="entry name" value="Methyltransf_11"/>
    <property type="match status" value="1"/>
</dbReference>
<dbReference type="PANTHER" id="PTHR44942">
    <property type="entry name" value="METHYLTRANSF_11 DOMAIN-CONTAINING PROTEIN"/>
    <property type="match status" value="1"/>
</dbReference>